<reference evidence="3 4" key="1">
    <citation type="submission" date="2019-08" db="EMBL/GenBank/DDBJ databases">
        <title>Genomic characterization of a novel candidate phylum (ARYD3) from a high temperature, high salinity tertiary oil reservoir in north central Oklahoma, USA.</title>
        <authorList>
            <person name="Youssef N.H."/>
            <person name="Yadav A."/>
            <person name="Elshahed M.S."/>
        </authorList>
    </citation>
    <scope>NUCLEOTIDE SEQUENCE [LARGE SCALE GENOMIC DNA]</scope>
    <source>
        <strain evidence="3">ARYD1</strain>
    </source>
</reference>
<sequence length="386" mass="43983">MKIAFFTDTYHPQVNGVVTSIGILKSQLERLGHKVVIITVKVPNTGNETDVIRVSSIPFPMQKEHRVAMFYSYKTIRMIKREKFDLIHTHTEFSIGTFGRIVAGKLNLPLIHTYHTMYEDYTHYVTKGVGDRYAVKLVKKLSRIICNKSDCVIAPSEKTYSVLKNYGVRSNLTIIPTGVDIKRFYPDLEIYNSFRDKLGISRSVNVLLFVGRLAKEKNINAMIKAMPEIVEKKPETVLVIAGDGDEKSSLENLSEKLRVSDNIIFIGEVKYTEIDKYYKMADFFVSASTSETQGLTYIEALASGLPVIAKYDSNLKNVVEERYNGSFFFEDSELPEAVLRALSAKETALWKKNAMRSAEKFSDITFGQRVEKLYYSQLKQKLQKVI</sequence>
<dbReference type="InterPro" id="IPR001296">
    <property type="entry name" value="Glyco_trans_1"/>
</dbReference>
<dbReference type="RefSeq" id="WP_303699996.1">
    <property type="nucleotide sequence ID" value="NZ_VSIV01000020.1"/>
</dbReference>
<protein>
    <submittedName>
        <fullName evidence="3">Glycosyltransferase family 4 protein</fullName>
    </submittedName>
</protein>
<dbReference type="InterPro" id="IPR028098">
    <property type="entry name" value="Glyco_trans_4-like_N"/>
</dbReference>
<proteinExistence type="predicted"/>
<evidence type="ECO:0000313" key="4">
    <source>
        <dbReference type="Proteomes" id="UP000323337"/>
    </source>
</evidence>
<name>A0A5D0MWK4_FLESI</name>
<keyword evidence="3" id="KW-0808">Transferase</keyword>
<dbReference type="CDD" id="cd03817">
    <property type="entry name" value="GT4_UGDG-like"/>
    <property type="match status" value="1"/>
</dbReference>
<feature type="domain" description="Glycosyl transferase family 1" evidence="1">
    <location>
        <begin position="194"/>
        <end position="347"/>
    </location>
</feature>
<dbReference type="Pfam" id="PF13439">
    <property type="entry name" value="Glyco_transf_4"/>
    <property type="match status" value="1"/>
</dbReference>
<dbReference type="EMBL" id="VSIV01000020">
    <property type="protein sequence ID" value="TYB36448.1"/>
    <property type="molecule type" value="Genomic_DNA"/>
</dbReference>
<evidence type="ECO:0000259" key="1">
    <source>
        <dbReference type="Pfam" id="PF00534"/>
    </source>
</evidence>
<evidence type="ECO:0000259" key="2">
    <source>
        <dbReference type="Pfam" id="PF13439"/>
    </source>
</evidence>
<dbReference type="AlphaFoldDB" id="A0A5D0MWK4"/>
<dbReference type="InterPro" id="IPR050194">
    <property type="entry name" value="Glycosyltransferase_grp1"/>
</dbReference>
<dbReference type="PANTHER" id="PTHR45947">
    <property type="entry name" value="SULFOQUINOVOSYL TRANSFERASE SQD2"/>
    <property type="match status" value="1"/>
</dbReference>
<dbReference type="PANTHER" id="PTHR45947:SF3">
    <property type="entry name" value="SULFOQUINOVOSYL TRANSFERASE SQD2"/>
    <property type="match status" value="1"/>
</dbReference>
<organism evidence="3 4">
    <name type="scientific">Flexistipes sinusarabici</name>
    <dbReference type="NCBI Taxonomy" id="2352"/>
    <lineage>
        <taxon>Bacteria</taxon>
        <taxon>Pseudomonadati</taxon>
        <taxon>Deferribacterota</taxon>
        <taxon>Deferribacteres</taxon>
        <taxon>Deferribacterales</taxon>
        <taxon>Flexistipitaceae</taxon>
        <taxon>Flexistipes</taxon>
    </lineage>
</organism>
<dbReference type="Gene3D" id="3.40.50.2000">
    <property type="entry name" value="Glycogen Phosphorylase B"/>
    <property type="match status" value="2"/>
</dbReference>
<dbReference type="Pfam" id="PF00534">
    <property type="entry name" value="Glycos_transf_1"/>
    <property type="match status" value="1"/>
</dbReference>
<accession>A0A5D0MWK4</accession>
<dbReference type="SUPFAM" id="SSF53756">
    <property type="entry name" value="UDP-Glycosyltransferase/glycogen phosphorylase"/>
    <property type="match status" value="1"/>
</dbReference>
<feature type="domain" description="Glycosyltransferase subfamily 4-like N-terminal" evidence="2">
    <location>
        <begin position="14"/>
        <end position="183"/>
    </location>
</feature>
<comment type="caution">
    <text evidence="3">The sequence shown here is derived from an EMBL/GenBank/DDBJ whole genome shotgun (WGS) entry which is preliminary data.</text>
</comment>
<dbReference type="GO" id="GO:0016758">
    <property type="term" value="F:hexosyltransferase activity"/>
    <property type="evidence" value="ECO:0007669"/>
    <property type="project" value="TreeGrafter"/>
</dbReference>
<gene>
    <name evidence="3" type="ORF">FXF49_00705</name>
</gene>
<dbReference type="Proteomes" id="UP000323337">
    <property type="component" value="Unassembled WGS sequence"/>
</dbReference>
<evidence type="ECO:0000313" key="3">
    <source>
        <dbReference type="EMBL" id="TYB36448.1"/>
    </source>
</evidence>